<evidence type="ECO:0000256" key="2">
    <source>
        <dbReference type="ARBA" id="ARBA00038225"/>
    </source>
</evidence>
<dbReference type="FunFam" id="3.30.160.20:FF:000046">
    <property type="entry name" value="Peptidyl-tRNA hydrolase ICT1"/>
    <property type="match status" value="1"/>
</dbReference>
<keyword evidence="8" id="KW-1185">Reference proteome</keyword>
<dbReference type="AlphaFoldDB" id="A0A1V9X9Y8"/>
<dbReference type="GO" id="GO:0070126">
    <property type="term" value="P:mitochondrial translational termination"/>
    <property type="evidence" value="ECO:0007669"/>
    <property type="project" value="TreeGrafter"/>
</dbReference>
<evidence type="ECO:0000256" key="4">
    <source>
        <dbReference type="ARBA" id="ARBA00041531"/>
    </source>
</evidence>
<dbReference type="InParanoid" id="A0A1V9X9Y8"/>
<feature type="compositionally biased region" description="Basic and acidic residues" evidence="5">
    <location>
        <begin position="179"/>
        <end position="195"/>
    </location>
</feature>
<name>A0A1V9X9Y8_9ACAR</name>
<dbReference type="Pfam" id="PF00472">
    <property type="entry name" value="RF-1"/>
    <property type="match status" value="1"/>
</dbReference>
<dbReference type="GO" id="GO:0005762">
    <property type="term" value="C:mitochondrial large ribosomal subunit"/>
    <property type="evidence" value="ECO:0007669"/>
    <property type="project" value="TreeGrafter"/>
</dbReference>
<dbReference type="InterPro" id="IPR052104">
    <property type="entry name" value="Mito_Release_Factor_mL62"/>
</dbReference>
<dbReference type="STRING" id="418985.A0A1V9X9Y8"/>
<accession>A0A1V9X9Y8</accession>
<evidence type="ECO:0000259" key="6">
    <source>
        <dbReference type="Pfam" id="PF00472"/>
    </source>
</evidence>
<dbReference type="PANTHER" id="PTHR11075:SF54">
    <property type="entry name" value="LARGE RIBOSOMAL SUBUNIT PROTEIN ML62"/>
    <property type="match status" value="1"/>
</dbReference>
<reference evidence="7 8" key="1">
    <citation type="journal article" date="2017" name="Gigascience">
        <title>Draft genome of the honey bee ectoparasitic mite, Tropilaelaps mercedesae, is shaped by the parasitic life history.</title>
        <authorList>
            <person name="Dong X."/>
            <person name="Armstrong S.D."/>
            <person name="Xia D."/>
            <person name="Makepeace B.L."/>
            <person name="Darby A.C."/>
            <person name="Kadowaki T."/>
        </authorList>
    </citation>
    <scope>NUCLEOTIDE SEQUENCE [LARGE SCALE GENOMIC DNA]</scope>
    <source>
        <strain evidence="7">Wuxi-XJTLU</strain>
    </source>
</reference>
<comment type="caution">
    <text evidence="7">The sequence shown here is derived from an EMBL/GenBank/DDBJ whole genome shotgun (WGS) entry which is preliminary data.</text>
</comment>
<evidence type="ECO:0000313" key="8">
    <source>
        <dbReference type="Proteomes" id="UP000192247"/>
    </source>
</evidence>
<dbReference type="PANTHER" id="PTHR11075">
    <property type="entry name" value="PEPTIDE CHAIN RELEASE FACTOR"/>
    <property type="match status" value="1"/>
</dbReference>
<keyword evidence="7" id="KW-0378">Hydrolase</keyword>
<dbReference type="OrthoDB" id="270639at2759"/>
<evidence type="ECO:0000313" key="7">
    <source>
        <dbReference type="EMBL" id="OQR70211.1"/>
    </source>
</evidence>
<dbReference type="GO" id="GO:0016150">
    <property type="term" value="F:translation release factor activity, codon nonspecific"/>
    <property type="evidence" value="ECO:0007669"/>
    <property type="project" value="TreeGrafter"/>
</dbReference>
<dbReference type="InterPro" id="IPR000352">
    <property type="entry name" value="Pep_chain_release_fac_I"/>
</dbReference>
<dbReference type="EC" id="3.1.1.29" evidence="1"/>
<dbReference type="EMBL" id="MNPL01018294">
    <property type="protein sequence ID" value="OQR70211.1"/>
    <property type="molecule type" value="Genomic_DNA"/>
</dbReference>
<organism evidence="7 8">
    <name type="scientific">Tropilaelaps mercedesae</name>
    <dbReference type="NCBI Taxonomy" id="418985"/>
    <lineage>
        <taxon>Eukaryota</taxon>
        <taxon>Metazoa</taxon>
        <taxon>Ecdysozoa</taxon>
        <taxon>Arthropoda</taxon>
        <taxon>Chelicerata</taxon>
        <taxon>Arachnida</taxon>
        <taxon>Acari</taxon>
        <taxon>Parasitiformes</taxon>
        <taxon>Mesostigmata</taxon>
        <taxon>Gamasina</taxon>
        <taxon>Dermanyssoidea</taxon>
        <taxon>Laelapidae</taxon>
        <taxon>Tropilaelaps</taxon>
    </lineage>
</organism>
<dbReference type="SUPFAM" id="SSF110916">
    <property type="entry name" value="Peptidyl-tRNA hydrolase domain-like"/>
    <property type="match status" value="1"/>
</dbReference>
<comment type="similarity">
    <text evidence="2">Belongs to the prokaryotic/mitochondrial release factor family. Mitochondrion-specific ribosomal protein mL62 subfamily.</text>
</comment>
<sequence length="195" mass="21990">MTYALQHMFGLLAKRNLAGIRRLAFKSPLNVGTLYGAEPDAIADSPKPPQSTETAFTGYIPMKELIISHCRSSGPGGQNVDKTNTKADVRFHLDSATWIPKEAKQRLKTICASSISKEGFLIVNSDRTRKQTINTADCIDKIRTMVFEACKPPPEISYETKQMLKNRLERAAARRLREKRINSQRRRDGEPDHSF</sequence>
<evidence type="ECO:0000256" key="5">
    <source>
        <dbReference type="SAM" id="MobiDB-lite"/>
    </source>
</evidence>
<dbReference type="FunCoup" id="A0A1V9X9Y8">
    <property type="interactions" value="1160"/>
</dbReference>
<gene>
    <name evidence="7" type="ORF">BIW11_11773</name>
</gene>
<dbReference type="Gene3D" id="3.30.160.20">
    <property type="match status" value="1"/>
</dbReference>
<evidence type="ECO:0000256" key="1">
    <source>
        <dbReference type="ARBA" id="ARBA00013260"/>
    </source>
</evidence>
<evidence type="ECO:0000256" key="3">
    <source>
        <dbReference type="ARBA" id="ARBA00039441"/>
    </source>
</evidence>
<proteinExistence type="inferred from homology"/>
<feature type="region of interest" description="Disordered" evidence="5">
    <location>
        <begin position="175"/>
        <end position="195"/>
    </location>
</feature>
<protein>
    <recommendedName>
        <fullName evidence="3">Large ribosomal subunit protein mL62</fullName>
        <ecNumber evidence="1">3.1.1.29</ecNumber>
    </recommendedName>
    <alternativeName>
        <fullName evidence="4">Peptidyl-tRNA hydrolase ICT1, mitochondrial</fullName>
    </alternativeName>
</protein>
<dbReference type="Proteomes" id="UP000192247">
    <property type="component" value="Unassembled WGS sequence"/>
</dbReference>
<feature type="domain" description="Prokaryotic-type class I peptide chain release factors" evidence="6">
    <location>
        <begin position="59"/>
        <end position="181"/>
    </location>
</feature>
<dbReference type="GO" id="GO:0004045">
    <property type="term" value="F:peptidyl-tRNA hydrolase activity"/>
    <property type="evidence" value="ECO:0007669"/>
    <property type="project" value="UniProtKB-EC"/>
</dbReference>